<dbReference type="PANTHER" id="PTHR37540">
    <property type="entry name" value="TRANSCRIPTION FACTOR (ACR-2), PUTATIVE-RELATED-RELATED"/>
    <property type="match status" value="1"/>
</dbReference>
<dbReference type="PANTHER" id="PTHR37540:SF5">
    <property type="entry name" value="TRANSCRIPTION FACTOR DOMAIN-CONTAINING PROTEIN"/>
    <property type="match status" value="1"/>
</dbReference>
<dbReference type="EMBL" id="KN846958">
    <property type="protein sequence ID" value="KIW68749.1"/>
    <property type="molecule type" value="Genomic_DNA"/>
</dbReference>
<sequence>MQETRGPPNSGKQSLWGKTRQNLLQDGTISRYRLGSSVQRETRPNAGKKQQPAPNFCQQQQQHYQTYRLRQPYVPGTRLNAVPRPEVIGQQCPRPQQLVVQEQDVREERVAEEFSRPPLHLPRTVLDTHRREVFASYPRHVEGPELEVLDEYINIIFRDELPFKVVSGVRAVPVTWFLPQAIRDRRLFDCSMATARGMFESRRTPPPFRPSATVFAARGRAIRAVQSLVSQQEAYKDDRALIGVMQLMGTHIITGDMASFQSHHKAVSRMIELRGGLGNSDADRALRGFLGMNEMFALMLKYVMTTGTASAPSPTDRFVQSSSSAAPKTPAPPVIPGSTVERSHPLPPPAPANSQQNLDYPRQPYPEALNHLISALPRGFSALALTGTLSIRTIHLLAQTASWAEITSTSNPSASVTQSDIFRLYSEPMESAKIALSILFALSPFSVDPRLEHLLCLGLCLSIRGARNQARPPALHVRLLSDFVACAKSLSTRPLSRSEEDCLIWVSFLAAYGSGHRAFQRQVDGLVDLVVCRCLDRVGRDWTAWEVLLRKFMWFEPLGVDWAELWRGSMSRLSSKFEG</sequence>
<name>A0A0D2G9W9_9EURO</name>
<evidence type="ECO:0000256" key="1">
    <source>
        <dbReference type="SAM" id="MobiDB-lite"/>
    </source>
</evidence>
<gene>
    <name evidence="2" type="ORF">PV04_04673</name>
</gene>
<evidence type="ECO:0000313" key="2">
    <source>
        <dbReference type="EMBL" id="KIW68749.1"/>
    </source>
</evidence>
<feature type="region of interest" description="Disordered" evidence="1">
    <location>
        <begin position="311"/>
        <end position="361"/>
    </location>
</feature>
<proteinExistence type="predicted"/>
<evidence type="ECO:0000313" key="3">
    <source>
        <dbReference type="Proteomes" id="UP000054266"/>
    </source>
</evidence>
<keyword evidence="3" id="KW-1185">Reference proteome</keyword>
<organism evidence="2 3">
    <name type="scientific">Phialophora macrospora</name>
    <dbReference type="NCBI Taxonomy" id="1851006"/>
    <lineage>
        <taxon>Eukaryota</taxon>
        <taxon>Fungi</taxon>
        <taxon>Dikarya</taxon>
        <taxon>Ascomycota</taxon>
        <taxon>Pezizomycotina</taxon>
        <taxon>Eurotiomycetes</taxon>
        <taxon>Chaetothyriomycetidae</taxon>
        <taxon>Chaetothyriales</taxon>
        <taxon>Herpotrichiellaceae</taxon>
        <taxon>Phialophora</taxon>
    </lineage>
</organism>
<dbReference type="HOGENOM" id="CLU_032227_2_1_1"/>
<feature type="region of interest" description="Disordered" evidence="1">
    <location>
        <begin position="1"/>
        <end position="57"/>
    </location>
</feature>
<dbReference type="InterPro" id="IPR021858">
    <property type="entry name" value="Fun_TF"/>
</dbReference>
<accession>A0A0D2G9W9</accession>
<feature type="compositionally biased region" description="Polar residues" evidence="1">
    <location>
        <begin position="19"/>
        <end position="28"/>
    </location>
</feature>
<dbReference type="AlphaFoldDB" id="A0A0D2G9W9"/>
<protein>
    <recommendedName>
        <fullName evidence="4">Transcription factor domain-containing protein</fullName>
    </recommendedName>
</protein>
<reference evidence="2 3" key="1">
    <citation type="submission" date="2015-01" db="EMBL/GenBank/DDBJ databases">
        <title>The Genome Sequence of Capronia semiimmersa CBS27337.</title>
        <authorList>
            <consortium name="The Broad Institute Genomics Platform"/>
            <person name="Cuomo C."/>
            <person name="de Hoog S."/>
            <person name="Gorbushina A."/>
            <person name="Stielow B."/>
            <person name="Teixiera M."/>
            <person name="Abouelleil A."/>
            <person name="Chapman S.B."/>
            <person name="Priest M."/>
            <person name="Young S.K."/>
            <person name="Wortman J."/>
            <person name="Nusbaum C."/>
            <person name="Birren B."/>
        </authorList>
    </citation>
    <scope>NUCLEOTIDE SEQUENCE [LARGE SCALE GENOMIC DNA]</scope>
    <source>
        <strain evidence="2 3">CBS 27337</strain>
    </source>
</reference>
<dbReference type="Proteomes" id="UP000054266">
    <property type="component" value="Unassembled WGS sequence"/>
</dbReference>
<evidence type="ECO:0008006" key="4">
    <source>
        <dbReference type="Google" id="ProtNLM"/>
    </source>
</evidence>
<dbReference type="Pfam" id="PF11951">
    <property type="entry name" value="Fungal_trans_2"/>
    <property type="match status" value="1"/>
</dbReference>